<dbReference type="AlphaFoldDB" id="A0A8J4VHB2"/>
<dbReference type="Proteomes" id="UP000737018">
    <property type="component" value="Unassembled WGS sequence"/>
</dbReference>
<evidence type="ECO:0000313" key="2">
    <source>
        <dbReference type="EMBL" id="KAF3949094.1"/>
    </source>
</evidence>
<dbReference type="OrthoDB" id="10285794at2759"/>
<protein>
    <submittedName>
        <fullName evidence="2">Uncharacterized protein</fullName>
    </submittedName>
</protein>
<feature type="compositionally biased region" description="Basic and acidic residues" evidence="1">
    <location>
        <begin position="61"/>
        <end position="70"/>
    </location>
</feature>
<reference evidence="2" key="1">
    <citation type="submission" date="2020-03" db="EMBL/GenBank/DDBJ databases">
        <title>Castanea mollissima Vanexum genome sequencing.</title>
        <authorList>
            <person name="Staton M."/>
        </authorList>
    </citation>
    <scope>NUCLEOTIDE SEQUENCE</scope>
    <source>
        <tissue evidence="2">Leaf</tissue>
    </source>
</reference>
<dbReference type="EMBL" id="JRKL02006319">
    <property type="protein sequence ID" value="KAF3949094.1"/>
    <property type="molecule type" value="Genomic_DNA"/>
</dbReference>
<organism evidence="2 3">
    <name type="scientific">Castanea mollissima</name>
    <name type="common">Chinese chestnut</name>
    <dbReference type="NCBI Taxonomy" id="60419"/>
    <lineage>
        <taxon>Eukaryota</taxon>
        <taxon>Viridiplantae</taxon>
        <taxon>Streptophyta</taxon>
        <taxon>Embryophyta</taxon>
        <taxon>Tracheophyta</taxon>
        <taxon>Spermatophyta</taxon>
        <taxon>Magnoliopsida</taxon>
        <taxon>eudicotyledons</taxon>
        <taxon>Gunneridae</taxon>
        <taxon>Pentapetalae</taxon>
        <taxon>rosids</taxon>
        <taxon>fabids</taxon>
        <taxon>Fagales</taxon>
        <taxon>Fagaceae</taxon>
        <taxon>Castanea</taxon>
    </lineage>
</organism>
<proteinExistence type="predicted"/>
<comment type="caution">
    <text evidence="2">The sequence shown here is derived from an EMBL/GenBank/DDBJ whole genome shotgun (WGS) entry which is preliminary data.</text>
</comment>
<sequence>MLRRHHCTMIIGKLAAVAWRPVHTQTHSLDSSTLQYASSTKGVSMHLANRSETPSKSKTASQKEEMEKIY</sequence>
<keyword evidence="3" id="KW-1185">Reference proteome</keyword>
<evidence type="ECO:0000256" key="1">
    <source>
        <dbReference type="SAM" id="MobiDB-lite"/>
    </source>
</evidence>
<feature type="compositionally biased region" description="Polar residues" evidence="1">
    <location>
        <begin position="50"/>
        <end position="60"/>
    </location>
</feature>
<feature type="region of interest" description="Disordered" evidence="1">
    <location>
        <begin position="45"/>
        <end position="70"/>
    </location>
</feature>
<accession>A0A8J4VHB2</accession>
<evidence type="ECO:0000313" key="3">
    <source>
        <dbReference type="Proteomes" id="UP000737018"/>
    </source>
</evidence>
<name>A0A8J4VHB2_9ROSI</name>
<gene>
    <name evidence="2" type="ORF">CMV_024986</name>
</gene>